<evidence type="ECO:0000256" key="4">
    <source>
        <dbReference type="ARBA" id="ARBA00023163"/>
    </source>
</evidence>
<dbReference type="GO" id="GO:0006351">
    <property type="term" value="P:DNA-templated transcription"/>
    <property type="evidence" value="ECO:0007669"/>
    <property type="project" value="TreeGrafter"/>
</dbReference>
<dbReference type="Pfam" id="PF00126">
    <property type="entry name" value="HTH_1"/>
    <property type="match status" value="1"/>
</dbReference>
<dbReference type="Gene3D" id="3.40.190.290">
    <property type="match status" value="1"/>
</dbReference>
<comment type="similarity">
    <text evidence="1">Belongs to the LysR transcriptional regulatory family.</text>
</comment>
<dbReference type="Pfam" id="PF03466">
    <property type="entry name" value="LysR_substrate"/>
    <property type="match status" value="1"/>
</dbReference>
<keyword evidence="4" id="KW-0804">Transcription</keyword>
<dbReference type="GO" id="GO:0043565">
    <property type="term" value="F:sequence-specific DNA binding"/>
    <property type="evidence" value="ECO:0007669"/>
    <property type="project" value="TreeGrafter"/>
</dbReference>
<keyword evidence="3" id="KW-0238">DNA-binding</keyword>
<dbReference type="InterPro" id="IPR005119">
    <property type="entry name" value="LysR_subst-bd"/>
</dbReference>
<reference evidence="6 7" key="1">
    <citation type="submission" date="2018-09" db="EMBL/GenBank/DDBJ databases">
        <authorList>
            <person name="Zhu H."/>
        </authorList>
    </citation>
    <scope>NUCLEOTIDE SEQUENCE [LARGE SCALE GENOMIC DNA]</scope>
    <source>
        <strain evidence="6 7">K1W22B-8</strain>
    </source>
</reference>
<dbReference type="InterPro" id="IPR036388">
    <property type="entry name" value="WH-like_DNA-bd_sf"/>
</dbReference>
<dbReference type="OrthoDB" id="7624726at2"/>
<dbReference type="InterPro" id="IPR036390">
    <property type="entry name" value="WH_DNA-bd_sf"/>
</dbReference>
<dbReference type="PANTHER" id="PTHR30537">
    <property type="entry name" value="HTH-TYPE TRANSCRIPTIONAL REGULATOR"/>
    <property type="match status" value="1"/>
</dbReference>
<gene>
    <name evidence="6" type="ORF">D3874_15295</name>
</gene>
<sequence length="296" mass="33360">MDWDKLRIFHAVAEAGSFTHAGEVLNLSQSAVSRQISALEESLKVSLFHRHARGLILTEQGELLFRTAHDVFAKLAMAEAMLADSKDKPRGELRVTTTVSFGMLWLTPRIKEFADLYPDIRVHLILDDDELDLGMREADIAIRFRAPVQADLVQRRLVQVTNHLYAAPSYIKRHGAPKSIEDLDNHAILVYGAAVPQPLADVNWLLNKTADLSKQRKPIFTVNNIYALMLAVESGLGVAALPDYVARGNTKLTQVLPDYAGPTFDTYFVYPEELRDTKRIAVFRDFMLRKVAEWGF</sequence>
<dbReference type="FunFam" id="1.10.10.10:FF:000001">
    <property type="entry name" value="LysR family transcriptional regulator"/>
    <property type="match status" value="1"/>
</dbReference>
<dbReference type="PROSITE" id="PS50931">
    <property type="entry name" value="HTH_LYSR"/>
    <property type="match status" value="1"/>
</dbReference>
<evidence type="ECO:0000256" key="1">
    <source>
        <dbReference type="ARBA" id="ARBA00009437"/>
    </source>
</evidence>
<dbReference type="EMBL" id="QYUK01000011">
    <property type="protein sequence ID" value="RJF90021.1"/>
    <property type="molecule type" value="Genomic_DNA"/>
</dbReference>
<feature type="domain" description="HTH lysR-type" evidence="5">
    <location>
        <begin position="1"/>
        <end position="58"/>
    </location>
</feature>
<dbReference type="CDD" id="cd08422">
    <property type="entry name" value="PBP2_CrgA_like"/>
    <property type="match status" value="1"/>
</dbReference>
<dbReference type="PANTHER" id="PTHR30537:SF20">
    <property type="entry name" value="TRANSCRIPTIONAL REGULATORY PROTEIN"/>
    <property type="match status" value="1"/>
</dbReference>
<organism evidence="6 7">
    <name type="scientific">Oleomonas cavernae</name>
    <dbReference type="NCBI Taxonomy" id="2320859"/>
    <lineage>
        <taxon>Bacteria</taxon>
        <taxon>Pseudomonadati</taxon>
        <taxon>Pseudomonadota</taxon>
        <taxon>Alphaproteobacteria</taxon>
        <taxon>Acetobacterales</taxon>
        <taxon>Acetobacteraceae</taxon>
        <taxon>Oleomonas</taxon>
    </lineage>
</organism>
<dbReference type="SUPFAM" id="SSF53850">
    <property type="entry name" value="Periplasmic binding protein-like II"/>
    <property type="match status" value="1"/>
</dbReference>
<accession>A0A418WIY5</accession>
<evidence type="ECO:0000256" key="2">
    <source>
        <dbReference type="ARBA" id="ARBA00023015"/>
    </source>
</evidence>
<evidence type="ECO:0000313" key="7">
    <source>
        <dbReference type="Proteomes" id="UP000284605"/>
    </source>
</evidence>
<dbReference type="GO" id="GO:0003700">
    <property type="term" value="F:DNA-binding transcription factor activity"/>
    <property type="evidence" value="ECO:0007669"/>
    <property type="project" value="InterPro"/>
</dbReference>
<protein>
    <submittedName>
        <fullName evidence="6">LysR family transcriptional regulator</fullName>
    </submittedName>
</protein>
<name>A0A418WIY5_9PROT</name>
<keyword evidence="7" id="KW-1185">Reference proteome</keyword>
<dbReference type="AlphaFoldDB" id="A0A418WIY5"/>
<comment type="caution">
    <text evidence="6">The sequence shown here is derived from an EMBL/GenBank/DDBJ whole genome shotgun (WGS) entry which is preliminary data.</text>
</comment>
<keyword evidence="2" id="KW-0805">Transcription regulation</keyword>
<evidence type="ECO:0000256" key="3">
    <source>
        <dbReference type="ARBA" id="ARBA00023125"/>
    </source>
</evidence>
<dbReference type="SUPFAM" id="SSF46785">
    <property type="entry name" value="Winged helix' DNA-binding domain"/>
    <property type="match status" value="1"/>
</dbReference>
<dbReference type="InterPro" id="IPR000847">
    <property type="entry name" value="LysR_HTH_N"/>
</dbReference>
<evidence type="ECO:0000313" key="6">
    <source>
        <dbReference type="EMBL" id="RJF90021.1"/>
    </source>
</evidence>
<dbReference type="Proteomes" id="UP000284605">
    <property type="component" value="Unassembled WGS sequence"/>
</dbReference>
<evidence type="ECO:0000259" key="5">
    <source>
        <dbReference type="PROSITE" id="PS50931"/>
    </source>
</evidence>
<dbReference type="PRINTS" id="PR00039">
    <property type="entry name" value="HTHLYSR"/>
</dbReference>
<dbReference type="InterPro" id="IPR058163">
    <property type="entry name" value="LysR-type_TF_proteobact-type"/>
</dbReference>
<proteinExistence type="inferred from homology"/>
<dbReference type="RefSeq" id="WP_119782318.1">
    <property type="nucleotide sequence ID" value="NZ_QYUK01000011.1"/>
</dbReference>
<dbReference type="Gene3D" id="1.10.10.10">
    <property type="entry name" value="Winged helix-like DNA-binding domain superfamily/Winged helix DNA-binding domain"/>
    <property type="match status" value="1"/>
</dbReference>